<proteinExistence type="predicted"/>
<dbReference type="PANTHER" id="PTHR43537:SF39">
    <property type="entry name" value="HTH-TYPE TRANSCRIPTIONAL REGULATOR MCBR"/>
    <property type="match status" value="1"/>
</dbReference>
<keyword evidence="1" id="KW-0805">Transcription regulation</keyword>
<evidence type="ECO:0000313" key="6">
    <source>
        <dbReference type="Proteomes" id="UP001595973"/>
    </source>
</evidence>
<evidence type="ECO:0000256" key="3">
    <source>
        <dbReference type="ARBA" id="ARBA00023163"/>
    </source>
</evidence>
<dbReference type="EMBL" id="JBHSGI010000002">
    <property type="protein sequence ID" value="MFC4667497.1"/>
    <property type="molecule type" value="Genomic_DNA"/>
</dbReference>
<dbReference type="RefSeq" id="WP_380715721.1">
    <property type="nucleotide sequence ID" value="NZ_JBHSGI010000002.1"/>
</dbReference>
<evidence type="ECO:0000313" key="5">
    <source>
        <dbReference type="EMBL" id="MFC4667497.1"/>
    </source>
</evidence>
<reference evidence="6" key="1">
    <citation type="journal article" date="2019" name="Int. J. Syst. Evol. Microbiol.">
        <title>The Global Catalogue of Microorganisms (GCM) 10K type strain sequencing project: providing services to taxonomists for standard genome sequencing and annotation.</title>
        <authorList>
            <consortium name="The Broad Institute Genomics Platform"/>
            <consortium name="The Broad Institute Genome Sequencing Center for Infectious Disease"/>
            <person name="Wu L."/>
            <person name="Ma J."/>
        </authorList>
    </citation>
    <scope>NUCLEOTIDE SEQUENCE [LARGE SCALE GENOMIC DNA]</scope>
    <source>
        <strain evidence="6">CGMCC 4.7283</strain>
    </source>
</reference>
<organism evidence="5 6">
    <name type="scientific">Seohaeicola nanhaiensis</name>
    <dbReference type="NCBI Taxonomy" id="1387282"/>
    <lineage>
        <taxon>Bacteria</taxon>
        <taxon>Pseudomonadati</taxon>
        <taxon>Pseudomonadota</taxon>
        <taxon>Alphaproteobacteria</taxon>
        <taxon>Rhodobacterales</taxon>
        <taxon>Roseobacteraceae</taxon>
        <taxon>Seohaeicola</taxon>
    </lineage>
</organism>
<dbReference type="Gene3D" id="1.10.10.10">
    <property type="entry name" value="Winged helix-like DNA-binding domain superfamily/Winged helix DNA-binding domain"/>
    <property type="match status" value="1"/>
</dbReference>
<gene>
    <name evidence="5" type="ORF">ACFO5X_02920</name>
</gene>
<dbReference type="PANTHER" id="PTHR43537">
    <property type="entry name" value="TRANSCRIPTIONAL REGULATOR, GNTR FAMILY"/>
    <property type="match status" value="1"/>
</dbReference>
<evidence type="ECO:0000256" key="2">
    <source>
        <dbReference type="ARBA" id="ARBA00023125"/>
    </source>
</evidence>
<dbReference type="InterPro" id="IPR008920">
    <property type="entry name" value="TF_FadR/GntR_C"/>
</dbReference>
<dbReference type="SUPFAM" id="SSF48008">
    <property type="entry name" value="GntR ligand-binding domain-like"/>
    <property type="match status" value="1"/>
</dbReference>
<dbReference type="InterPro" id="IPR036390">
    <property type="entry name" value="WH_DNA-bd_sf"/>
</dbReference>
<comment type="caution">
    <text evidence="5">The sequence shown here is derived from an EMBL/GenBank/DDBJ whole genome shotgun (WGS) entry which is preliminary data.</text>
</comment>
<dbReference type="Pfam" id="PF00392">
    <property type="entry name" value="GntR"/>
    <property type="match status" value="1"/>
</dbReference>
<dbReference type="InterPro" id="IPR000524">
    <property type="entry name" value="Tscrpt_reg_HTH_GntR"/>
</dbReference>
<sequence length="236" mass="26234">MAVHLEQMLQAAAPVSDLPTIERGSTLTEQVYDRLRHGLLVGMWDPGEKITARRICKDLGVSLTPAREAMVRLANEGALDVALNRTFSAATLTLAEYREIAKIRIALEPLAAEAAAPRIEKAQIQQLEKVNEALAAAIGEERFRDALLLDSEFHLTLYRASDQPTLMGIIDRLWLRAGPTRNRLSHNYRRSLAGYENHKAVIAALRAQDPVQARAVITRDLVDGTRRIIAHFETGE</sequence>
<feature type="domain" description="HTH gntR-type" evidence="4">
    <location>
        <begin position="25"/>
        <end position="92"/>
    </location>
</feature>
<keyword evidence="6" id="KW-1185">Reference proteome</keyword>
<dbReference type="SUPFAM" id="SSF46785">
    <property type="entry name" value="Winged helix' DNA-binding domain"/>
    <property type="match status" value="1"/>
</dbReference>
<evidence type="ECO:0000256" key="1">
    <source>
        <dbReference type="ARBA" id="ARBA00023015"/>
    </source>
</evidence>
<name>A0ABV9KBB9_9RHOB</name>
<dbReference type="PROSITE" id="PS50949">
    <property type="entry name" value="HTH_GNTR"/>
    <property type="match status" value="1"/>
</dbReference>
<accession>A0ABV9KBB9</accession>
<dbReference type="Gene3D" id="1.20.120.530">
    <property type="entry name" value="GntR ligand-binding domain-like"/>
    <property type="match status" value="1"/>
</dbReference>
<evidence type="ECO:0000259" key="4">
    <source>
        <dbReference type="PROSITE" id="PS50949"/>
    </source>
</evidence>
<dbReference type="InterPro" id="IPR036388">
    <property type="entry name" value="WH-like_DNA-bd_sf"/>
</dbReference>
<dbReference type="Proteomes" id="UP001595973">
    <property type="component" value="Unassembled WGS sequence"/>
</dbReference>
<dbReference type="SMART" id="SM00895">
    <property type="entry name" value="FCD"/>
    <property type="match status" value="1"/>
</dbReference>
<keyword evidence="2" id="KW-0238">DNA-binding</keyword>
<dbReference type="InterPro" id="IPR011711">
    <property type="entry name" value="GntR_C"/>
</dbReference>
<keyword evidence="3" id="KW-0804">Transcription</keyword>
<dbReference type="Pfam" id="PF07729">
    <property type="entry name" value="FCD"/>
    <property type="match status" value="1"/>
</dbReference>
<protein>
    <submittedName>
        <fullName evidence="5">GntR family transcriptional regulator</fullName>
    </submittedName>
</protein>